<reference evidence="5 6" key="1">
    <citation type="submission" date="2024-07" db="EMBL/GenBank/DDBJ databases">
        <authorList>
            <person name="Kang M."/>
        </authorList>
    </citation>
    <scope>NUCLEOTIDE SEQUENCE [LARGE SCALE GENOMIC DNA]</scope>
    <source>
        <strain evidence="5 6">DFM31</strain>
    </source>
</reference>
<dbReference type="SUPFAM" id="SSF48008">
    <property type="entry name" value="GntR ligand-binding domain-like"/>
    <property type="match status" value="1"/>
</dbReference>
<dbReference type="SMART" id="SM00895">
    <property type="entry name" value="FCD"/>
    <property type="match status" value="1"/>
</dbReference>
<keyword evidence="6" id="KW-1185">Reference proteome</keyword>
<evidence type="ECO:0000256" key="3">
    <source>
        <dbReference type="ARBA" id="ARBA00023163"/>
    </source>
</evidence>
<organism evidence="5 6">
    <name type="scientific">Meridianimarinicoccus marinus</name>
    <dbReference type="NCBI Taxonomy" id="3231483"/>
    <lineage>
        <taxon>Bacteria</taxon>
        <taxon>Pseudomonadati</taxon>
        <taxon>Pseudomonadota</taxon>
        <taxon>Alphaproteobacteria</taxon>
        <taxon>Rhodobacterales</taxon>
        <taxon>Paracoccaceae</taxon>
        <taxon>Meridianimarinicoccus</taxon>
    </lineage>
</organism>
<keyword evidence="1" id="KW-0805">Transcription regulation</keyword>
<dbReference type="Gene3D" id="1.20.120.530">
    <property type="entry name" value="GntR ligand-binding domain-like"/>
    <property type="match status" value="1"/>
</dbReference>
<name>A0ABV3LAM5_9RHOB</name>
<evidence type="ECO:0000259" key="4">
    <source>
        <dbReference type="PROSITE" id="PS50949"/>
    </source>
</evidence>
<dbReference type="InterPro" id="IPR011711">
    <property type="entry name" value="GntR_C"/>
</dbReference>
<dbReference type="PANTHER" id="PTHR43537:SF5">
    <property type="entry name" value="UXU OPERON TRANSCRIPTIONAL REGULATOR"/>
    <property type="match status" value="1"/>
</dbReference>
<dbReference type="PROSITE" id="PS50949">
    <property type="entry name" value="HTH_GNTR"/>
    <property type="match status" value="1"/>
</dbReference>
<dbReference type="Pfam" id="PF00392">
    <property type="entry name" value="GntR"/>
    <property type="match status" value="1"/>
</dbReference>
<keyword evidence="2" id="KW-0238">DNA-binding</keyword>
<dbReference type="EMBL" id="JBFBVU010000031">
    <property type="protein sequence ID" value="MEV8468547.1"/>
    <property type="molecule type" value="Genomic_DNA"/>
</dbReference>
<dbReference type="InterPro" id="IPR036390">
    <property type="entry name" value="WH_DNA-bd_sf"/>
</dbReference>
<dbReference type="InterPro" id="IPR000524">
    <property type="entry name" value="Tscrpt_reg_HTH_GntR"/>
</dbReference>
<keyword evidence="3" id="KW-0804">Transcription</keyword>
<proteinExistence type="predicted"/>
<evidence type="ECO:0000256" key="1">
    <source>
        <dbReference type="ARBA" id="ARBA00023015"/>
    </source>
</evidence>
<dbReference type="RefSeq" id="WP_366194502.1">
    <property type="nucleotide sequence ID" value="NZ_JBFBVU010000031.1"/>
</dbReference>
<dbReference type="InterPro" id="IPR036388">
    <property type="entry name" value="WH-like_DNA-bd_sf"/>
</dbReference>
<gene>
    <name evidence="5" type="ORF">AB0T83_17370</name>
</gene>
<evidence type="ECO:0000256" key="2">
    <source>
        <dbReference type="ARBA" id="ARBA00023125"/>
    </source>
</evidence>
<evidence type="ECO:0000313" key="5">
    <source>
        <dbReference type="EMBL" id="MEV8468547.1"/>
    </source>
</evidence>
<dbReference type="PANTHER" id="PTHR43537">
    <property type="entry name" value="TRANSCRIPTIONAL REGULATOR, GNTR FAMILY"/>
    <property type="match status" value="1"/>
</dbReference>
<dbReference type="Gene3D" id="1.10.10.10">
    <property type="entry name" value="Winged helix-like DNA-binding domain superfamily/Winged helix DNA-binding domain"/>
    <property type="match status" value="1"/>
</dbReference>
<dbReference type="SUPFAM" id="SSF46785">
    <property type="entry name" value="Winged helix' DNA-binding domain"/>
    <property type="match status" value="1"/>
</dbReference>
<dbReference type="InterPro" id="IPR008920">
    <property type="entry name" value="TF_FadR/GntR_C"/>
</dbReference>
<sequence length="233" mass="26381">MENSRTALIDGTSLPSGQVQRSGAYDRFLKCLMQGTFKPGRLVSQREICDATDSTITAVREALKRLEGEGIVELIAKKGVILHEIGADEVREIFQLRKLIELPAVRAYALTHEAEEVETLRARTIAIMEAAADTPEQRQALVRRRTKLDWDMHQSFLRALGSSLIENIFRTLETKQMLVRLQLPPRYLSDGEAFAEHLEILDAIGKKDPEKASKLLEDHLNNAQQRFLDAIEY</sequence>
<protein>
    <submittedName>
        <fullName evidence="5">GntR family transcriptional regulator</fullName>
    </submittedName>
</protein>
<comment type="caution">
    <text evidence="5">The sequence shown here is derived from an EMBL/GenBank/DDBJ whole genome shotgun (WGS) entry which is preliminary data.</text>
</comment>
<accession>A0ABV3LAM5</accession>
<evidence type="ECO:0000313" key="6">
    <source>
        <dbReference type="Proteomes" id="UP001553161"/>
    </source>
</evidence>
<dbReference type="Proteomes" id="UP001553161">
    <property type="component" value="Unassembled WGS sequence"/>
</dbReference>
<feature type="domain" description="HTH gntR-type" evidence="4">
    <location>
        <begin position="18"/>
        <end position="85"/>
    </location>
</feature>
<dbReference type="SMART" id="SM00345">
    <property type="entry name" value="HTH_GNTR"/>
    <property type="match status" value="1"/>
</dbReference>
<dbReference type="Pfam" id="PF07729">
    <property type="entry name" value="FCD"/>
    <property type="match status" value="1"/>
</dbReference>